<feature type="DNA-binding region" description="H-T-H motif" evidence="4">
    <location>
        <begin position="28"/>
        <end position="47"/>
    </location>
</feature>
<feature type="domain" description="HTH tetR-type" evidence="5">
    <location>
        <begin position="5"/>
        <end position="65"/>
    </location>
</feature>
<evidence type="ECO:0000313" key="6">
    <source>
        <dbReference type="EMBL" id="MDR7082150.1"/>
    </source>
</evidence>
<dbReference type="Proteomes" id="UP001252243">
    <property type="component" value="Unassembled WGS sequence"/>
</dbReference>
<dbReference type="SUPFAM" id="SSF46689">
    <property type="entry name" value="Homeodomain-like"/>
    <property type="match status" value="1"/>
</dbReference>
<sequence length="193" mass="20554">MARAGLNRGRVVAQAAVLADDIGLERITLASVAKHLGVRLPSLYNHVEGLEGLRRELSMLALRELAGQLGAAAVGKAGKDALRATADAYRAYALRFPGRYAATVTAPAPADDDHNEAAAAVLQVVVSVLHGYGLAGDPVIHAVRELRASMHGWADLEKRGAFGMPHDVDVSYQRLIDHLHVSLTQYADEPAPQ</sequence>
<dbReference type="Pfam" id="PF13305">
    <property type="entry name" value="TetR_C_33"/>
    <property type="match status" value="1"/>
</dbReference>
<proteinExistence type="predicted"/>
<comment type="caution">
    <text evidence="6">The sequence shown here is derived from an EMBL/GenBank/DDBJ whole genome shotgun (WGS) entry which is preliminary data.</text>
</comment>
<accession>A0ABU1UAJ7</accession>
<keyword evidence="7" id="KW-1185">Reference proteome</keyword>
<keyword evidence="3" id="KW-0804">Transcription</keyword>
<evidence type="ECO:0000259" key="5">
    <source>
        <dbReference type="PROSITE" id="PS50977"/>
    </source>
</evidence>
<dbReference type="InterPro" id="IPR001647">
    <property type="entry name" value="HTH_TetR"/>
</dbReference>
<keyword evidence="2 4" id="KW-0238">DNA-binding</keyword>
<organism evidence="6 7">
    <name type="scientific">Arthrobacter ginsengisoli</name>
    <dbReference type="NCBI Taxonomy" id="1356565"/>
    <lineage>
        <taxon>Bacteria</taxon>
        <taxon>Bacillati</taxon>
        <taxon>Actinomycetota</taxon>
        <taxon>Actinomycetes</taxon>
        <taxon>Micrococcales</taxon>
        <taxon>Micrococcaceae</taxon>
        <taxon>Arthrobacter</taxon>
    </lineage>
</organism>
<dbReference type="InterPro" id="IPR009057">
    <property type="entry name" value="Homeodomain-like_sf"/>
</dbReference>
<reference evidence="6 7" key="1">
    <citation type="submission" date="2023-07" db="EMBL/GenBank/DDBJ databases">
        <title>Sorghum-associated microbial communities from plants grown in Nebraska, USA.</title>
        <authorList>
            <person name="Schachtman D."/>
        </authorList>
    </citation>
    <scope>NUCLEOTIDE SEQUENCE [LARGE SCALE GENOMIC DNA]</scope>
    <source>
        <strain evidence="6 7">BE167</strain>
    </source>
</reference>
<dbReference type="InterPro" id="IPR036271">
    <property type="entry name" value="Tet_transcr_reg_TetR-rel_C_sf"/>
</dbReference>
<name>A0ABU1UAJ7_9MICC</name>
<evidence type="ECO:0000256" key="4">
    <source>
        <dbReference type="PROSITE-ProRule" id="PRU00335"/>
    </source>
</evidence>
<dbReference type="EMBL" id="JAVDVQ010000004">
    <property type="protein sequence ID" value="MDR7082150.1"/>
    <property type="molecule type" value="Genomic_DNA"/>
</dbReference>
<dbReference type="PROSITE" id="PS50977">
    <property type="entry name" value="HTH_TETR_2"/>
    <property type="match status" value="1"/>
</dbReference>
<dbReference type="Gene3D" id="1.10.357.10">
    <property type="entry name" value="Tetracycline Repressor, domain 2"/>
    <property type="match status" value="1"/>
</dbReference>
<gene>
    <name evidence="6" type="ORF">J2X01_001435</name>
</gene>
<dbReference type="SUPFAM" id="SSF48498">
    <property type="entry name" value="Tetracyclin repressor-like, C-terminal domain"/>
    <property type="match status" value="1"/>
</dbReference>
<dbReference type="Gene3D" id="1.10.10.60">
    <property type="entry name" value="Homeodomain-like"/>
    <property type="match status" value="1"/>
</dbReference>
<keyword evidence="1" id="KW-0805">Transcription regulation</keyword>
<protein>
    <submittedName>
        <fullName evidence="6">AcrR family transcriptional regulator</fullName>
    </submittedName>
</protein>
<evidence type="ECO:0000313" key="7">
    <source>
        <dbReference type="Proteomes" id="UP001252243"/>
    </source>
</evidence>
<dbReference type="RefSeq" id="WP_310052277.1">
    <property type="nucleotide sequence ID" value="NZ_JAVDVQ010000004.1"/>
</dbReference>
<evidence type="ECO:0000256" key="2">
    <source>
        <dbReference type="ARBA" id="ARBA00023125"/>
    </source>
</evidence>
<evidence type="ECO:0000256" key="1">
    <source>
        <dbReference type="ARBA" id="ARBA00023015"/>
    </source>
</evidence>
<evidence type="ECO:0000256" key="3">
    <source>
        <dbReference type="ARBA" id="ARBA00023163"/>
    </source>
</evidence>
<dbReference type="InterPro" id="IPR025996">
    <property type="entry name" value="MT1864/Rv1816-like_C"/>
</dbReference>